<dbReference type="EMBL" id="LAZR01029827">
    <property type="protein sequence ID" value="KKL58435.1"/>
    <property type="molecule type" value="Genomic_DNA"/>
</dbReference>
<protein>
    <submittedName>
        <fullName evidence="1">Uncharacterized protein</fullName>
    </submittedName>
</protein>
<proteinExistence type="predicted"/>
<name>A0A0F9FMC1_9ZZZZ</name>
<evidence type="ECO:0000313" key="1">
    <source>
        <dbReference type="EMBL" id="KKL58435.1"/>
    </source>
</evidence>
<gene>
    <name evidence="1" type="ORF">LCGC14_2225380</name>
</gene>
<comment type="caution">
    <text evidence="1">The sequence shown here is derived from an EMBL/GenBank/DDBJ whole genome shotgun (WGS) entry which is preliminary data.</text>
</comment>
<accession>A0A0F9FMC1</accession>
<feature type="non-terminal residue" evidence="1">
    <location>
        <position position="1"/>
    </location>
</feature>
<sequence>AMLAPDHSPHPWHVRLGGYRVDVSITETIPQVLADGWTEVMQTAVEVWAVGGVLAPDFSFVTDHDDEMVEKRIAGYQVGYDKEWARREVGGHWHDFKDDEHKEKARYVFADMPMSLKRAIVSRWDALHHEYIENHPEARYDKDFGYYWRIEEGGVVVRVKMWDGADKGKCPDKPFSEDWERAGLPGGLYGSMGRLVTGQVEDLWRFVEGVEAPDLRVNKGTEKTWPGS</sequence>
<organism evidence="1">
    <name type="scientific">marine sediment metagenome</name>
    <dbReference type="NCBI Taxonomy" id="412755"/>
    <lineage>
        <taxon>unclassified sequences</taxon>
        <taxon>metagenomes</taxon>
        <taxon>ecological metagenomes</taxon>
    </lineage>
</organism>
<reference evidence="1" key="1">
    <citation type="journal article" date="2015" name="Nature">
        <title>Complex archaea that bridge the gap between prokaryotes and eukaryotes.</title>
        <authorList>
            <person name="Spang A."/>
            <person name="Saw J.H."/>
            <person name="Jorgensen S.L."/>
            <person name="Zaremba-Niedzwiedzka K."/>
            <person name="Martijn J."/>
            <person name="Lind A.E."/>
            <person name="van Eijk R."/>
            <person name="Schleper C."/>
            <person name="Guy L."/>
            <person name="Ettema T.J."/>
        </authorList>
    </citation>
    <scope>NUCLEOTIDE SEQUENCE</scope>
</reference>
<dbReference type="AlphaFoldDB" id="A0A0F9FMC1"/>